<evidence type="ECO:0008006" key="4">
    <source>
        <dbReference type="Google" id="ProtNLM"/>
    </source>
</evidence>
<dbReference type="GeneID" id="92740682"/>
<evidence type="ECO:0000313" key="3">
    <source>
        <dbReference type="Proteomes" id="UP001243496"/>
    </source>
</evidence>
<feature type="region of interest" description="Disordered" evidence="1">
    <location>
        <begin position="115"/>
        <end position="153"/>
    </location>
</feature>
<proteinExistence type="predicted"/>
<accession>A0AAQ3JJH8</accession>
<evidence type="ECO:0000313" key="2">
    <source>
        <dbReference type="EMBL" id="WMD17400.1"/>
    </source>
</evidence>
<sequence>MAWISVHEQVTSGKLRRLAKELRCSQNEALGMLVKFWLWGISNADRYGYIEGTDKEDIADVVNIGISKNIDSEEAVEAMIRTEWIECREDGLYIHDWEEWQGNWYDAVERKQRDKERKRKKRAEKREQELEKEKQKKIEKEIKEESTKETKDTKEIKEVKETPKKEKGYSSTFEDFWSVYPRKIGKGDAYKKYNARIKDGWSPDELKEAAENYAEQCEIEHTEKQYIKYGKSFLSDSTPFTDYLGSSKVLAEEKAGMKQQQIKSQKDNGIHNFTQRDYDFDDLEQQLLKKQFESS</sequence>
<dbReference type="AlphaFoldDB" id="A0AAQ3JJH8"/>
<feature type="compositionally biased region" description="Basic and acidic residues" evidence="1">
    <location>
        <begin position="124"/>
        <end position="153"/>
    </location>
</feature>
<dbReference type="RefSeq" id="WP_306857855.1">
    <property type="nucleotide sequence ID" value="NZ_CP132968.1"/>
</dbReference>
<dbReference type="Proteomes" id="UP001243496">
    <property type="component" value="Chromosome"/>
</dbReference>
<protein>
    <recommendedName>
        <fullName evidence="4">Phage replisome organizer, putative, N-terminal region</fullName>
    </recommendedName>
</protein>
<dbReference type="EMBL" id="CP132968">
    <property type="protein sequence ID" value="WMD17400.1"/>
    <property type="molecule type" value="Genomic_DNA"/>
</dbReference>
<evidence type="ECO:0000256" key="1">
    <source>
        <dbReference type="SAM" id="MobiDB-lite"/>
    </source>
</evidence>
<name>A0AAQ3JJH8_ANAHA</name>
<gene>
    <name evidence="2" type="ORF">RBI15_04720</name>
</gene>
<reference evidence="2" key="1">
    <citation type="submission" date="2023-08" db="EMBL/GenBank/DDBJ databases">
        <title>Complete Genome Sequences of butyrate producing Anaerostipes hadrus strains BA1 and GIF7 isolated from the terminal ileum of a healthy lean male.</title>
        <authorList>
            <person name="Low A."/>
            <person name="Sheludchenko M."/>
            <person name="Cheng H.E."/>
            <person name="Koh X.Q."/>
            <person name="Lee J."/>
        </authorList>
    </citation>
    <scope>NUCLEOTIDE SEQUENCE</scope>
    <source>
        <strain evidence="2">BA1</strain>
    </source>
</reference>
<organism evidence="2 3">
    <name type="scientific">Anaerostipes hadrus</name>
    <dbReference type="NCBI Taxonomy" id="649756"/>
    <lineage>
        <taxon>Bacteria</taxon>
        <taxon>Bacillati</taxon>
        <taxon>Bacillota</taxon>
        <taxon>Clostridia</taxon>
        <taxon>Lachnospirales</taxon>
        <taxon>Lachnospiraceae</taxon>
        <taxon>Anaerostipes</taxon>
    </lineage>
</organism>